<proteinExistence type="predicted"/>
<gene>
    <name evidence="1" type="ORF">PSYICH_LOCUS3335</name>
</gene>
<keyword evidence="2" id="KW-1185">Reference proteome</keyword>
<sequence>MRYIRNNINHFRLKLVPKLPKSISEINIFLNSVKITSAKGEAFLLINDIETNIVVFSCASNIEFMCKQDVLFVDGTLDYCTNFFCNFLPSMHTKMKCMFLLPSAC</sequence>
<dbReference type="Proteomes" id="UP001153636">
    <property type="component" value="Chromosome 12"/>
</dbReference>
<organism evidence="1 2">
    <name type="scientific">Psylliodes chrysocephalus</name>
    <dbReference type="NCBI Taxonomy" id="3402493"/>
    <lineage>
        <taxon>Eukaryota</taxon>
        <taxon>Metazoa</taxon>
        <taxon>Ecdysozoa</taxon>
        <taxon>Arthropoda</taxon>
        <taxon>Hexapoda</taxon>
        <taxon>Insecta</taxon>
        <taxon>Pterygota</taxon>
        <taxon>Neoptera</taxon>
        <taxon>Endopterygota</taxon>
        <taxon>Coleoptera</taxon>
        <taxon>Polyphaga</taxon>
        <taxon>Cucujiformia</taxon>
        <taxon>Chrysomeloidea</taxon>
        <taxon>Chrysomelidae</taxon>
        <taxon>Galerucinae</taxon>
        <taxon>Alticini</taxon>
        <taxon>Psylliodes</taxon>
    </lineage>
</organism>
<accession>A0A9P0G9R4</accession>
<name>A0A9P0G9R4_9CUCU</name>
<dbReference type="AlphaFoldDB" id="A0A9P0G9R4"/>
<protein>
    <submittedName>
        <fullName evidence="1">Uncharacterized protein</fullName>
    </submittedName>
</protein>
<dbReference type="OrthoDB" id="6608722at2759"/>
<dbReference type="EMBL" id="OV651824">
    <property type="protein sequence ID" value="CAH1101797.1"/>
    <property type="molecule type" value="Genomic_DNA"/>
</dbReference>
<evidence type="ECO:0000313" key="1">
    <source>
        <dbReference type="EMBL" id="CAH1101797.1"/>
    </source>
</evidence>
<evidence type="ECO:0000313" key="2">
    <source>
        <dbReference type="Proteomes" id="UP001153636"/>
    </source>
</evidence>
<reference evidence="1" key="1">
    <citation type="submission" date="2022-01" db="EMBL/GenBank/DDBJ databases">
        <authorList>
            <person name="King R."/>
        </authorList>
    </citation>
    <scope>NUCLEOTIDE SEQUENCE</scope>
</reference>